<feature type="domain" description="Peptidase M20 dimerisation" evidence="6">
    <location>
        <begin position="201"/>
        <end position="344"/>
    </location>
</feature>
<dbReference type="SUPFAM" id="SSF55031">
    <property type="entry name" value="Bacterial exopeptidase dimerisation domain"/>
    <property type="match status" value="1"/>
</dbReference>
<accession>A0A933GLC4</accession>
<comment type="caution">
    <text evidence="7">The sequence shown here is derived from an EMBL/GenBank/DDBJ whole genome shotgun (WGS) entry which is preliminary data.</text>
</comment>
<organism evidence="7 8">
    <name type="scientific">Tectimicrobiota bacterium</name>
    <dbReference type="NCBI Taxonomy" id="2528274"/>
    <lineage>
        <taxon>Bacteria</taxon>
        <taxon>Pseudomonadati</taxon>
        <taxon>Nitrospinota/Tectimicrobiota group</taxon>
        <taxon>Candidatus Tectimicrobiota</taxon>
    </lineage>
</organism>
<keyword evidence="5" id="KW-0862">Zinc</keyword>
<protein>
    <submittedName>
        <fullName evidence="7">M20/M25/M40 family metallo-hydrolase</fullName>
    </submittedName>
</protein>
<dbReference type="InterPro" id="IPR011650">
    <property type="entry name" value="Peptidase_M20_dimer"/>
</dbReference>
<evidence type="ECO:0000313" key="7">
    <source>
        <dbReference type="EMBL" id="MBI4596001.1"/>
    </source>
</evidence>
<dbReference type="Gene3D" id="1.10.150.900">
    <property type="match status" value="1"/>
</dbReference>
<evidence type="ECO:0000256" key="4">
    <source>
        <dbReference type="ARBA" id="ARBA00022801"/>
    </source>
</evidence>
<dbReference type="InterPro" id="IPR001261">
    <property type="entry name" value="ArgE/DapE_CS"/>
</dbReference>
<evidence type="ECO:0000256" key="5">
    <source>
        <dbReference type="ARBA" id="ARBA00022833"/>
    </source>
</evidence>
<gene>
    <name evidence="7" type="ORF">HY730_06435</name>
</gene>
<dbReference type="PROSITE" id="PS00759">
    <property type="entry name" value="ARGE_DAPE_CPG2_2"/>
    <property type="match status" value="1"/>
</dbReference>
<dbReference type="Gene3D" id="3.30.70.360">
    <property type="match status" value="1"/>
</dbReference>
<dbReference type="PANTHER" id="PTHR43808:SF8">
    <property type="entry name" value="PEPTIDASE M20 DIMERISATION DOMAIN-CONTAINING PROTEIN"/>
    <property type="match status" value="1"/>
</dbReference>
<dbReference type="GO" id="GO:0016787">
    <property type="term" value="F:hydrolase activity"/>
    <property type="evidence" value="ECO:0007669"/>
    <property type="project" value="UniProtKB-KW"/>
</dbReference>
<dbReference type="InterPro" id="IPR050072">
    <property type="entry name" value="Peptidase_M20A"/>
</dbReference>
<evidence type="ECO:0000259" key="6">
    <source>
        <dbReference type="Pfam" id="PF07687"/>
    </source>
</evidence>
<comment type="cofactor">
    <cofactor evidence="1">
        <name>Zn(2+)</name>
        <dbReference type="ChEBI" id="CHEBI:29105"/>
    </cofactor>
</comment>
<name>A0A933GLC4_UNCTE</name>
<sequence>MTDLENINAIVADHQQELIELLCKLIRIPTINTGIMTTGNELEACHFLASLLKSEKIPFEIYPTAPGRANLVVMLKGKEGHPKMIWLSHLDVVPPGDTQLWTFPPFAATISHNTIYGRGASDCKGLVAAQVMALILLKRTGVELKGDLTLIASADEESGGKYGLEWLSKHEPTLLQADLALNEGGGQPFVFNGHLAYLLGIGEKGRFETSISIKGTGGHAALPWSSRNPSLIMAEVLKRLEKYQPEKSAYSPVFSRLKNLIDMDYSPPTADLDQIIKQLAKESPAIEKLLMSMTRLTITPTVIKSGIKSNVIPDSGSIICDIRALPHQGPDYINLELSRILSDLKGVDFNLECTAESSCSTVEPGFLHLIEASLNTLLSQENKKAFCLPSLTVGFTDSRFLRPFGTRVYNFSPLHPEGNTARLGAHKINECMEIDELIFKTRFFLDFALRFLSNY</sequence>
<dbReference type="GO" id="GO:0046872">
    <property type="term" value="F:metal ion binding"/>
    <property type="evidence" value="ECO:0007669"/>
    <property type="project" value="UniProtKB-KW"/>
</dbReference>
<evidence type="ECO:0000256" key="2">
    <source>
        <dbReference type="ARBA" id="ARBA00006247"/>
    </source>
</evidence>
<evidence type="ECO:0000256" key="3">
    <source>
        <dbReference type="ARBA" id="ARBA00022723"/>
    </source>
</evidence>
<dbReference type="InterPro" id="IPR036264">
    <property type="entry name" value="Bact_exopeptidase_dim_dom"/>
</dbReference>
<dbReference type="Proteomes" id="UP000772181">
    <property type="component" value="Unassembled WGS sequence"/>
</dbReference>
<keyword evidence="4" id="KW-0378">Hydrolase</keyword>
<evidence type="ECO:0000313" key="8">
    <source>
        <dbReference type="Proteomes" id="UP000772181"/>
    </source>
</evidence>
<dbReference type="PANTHER" id="PTHR43808">
    <property type="entry name" value="ACETYLORNITHINE DEACETYLASE"/>
    <property type="match status" value="1"/>
</dbReference>
<dbReference type="Pfam" id="PF07687">
    <property type="entry name" value="M20_dimer"/>
    <property type="match status" value="1"/>
</dbReference>
<proteinExistence type="inferred from homology"/>
<dbReference type="AlphaFoldDB" id="A0A933GLC4"/>
<reference evidence="7" key="1">
    <citation type="submission" date="2020-07" db="EMBL/GenBank/DDBJ databases">
        <title>Huge and variable diversity of episymbiotic CPR bacteria and DPANN archaea in groundwater ecosystems.</title>
        <authorList>
            <person name="He C.Y."/>
            <person name="Keren R."/>
            <person name="Whittaker M."/>
            <person name="Farag I.F."/>
            <person name="Doudna J."/>
            <person name="Cate J.H.D."/>
            <person name="Banfield J.F."/>
        </authorList>
    </citation>
    <scope>NUCLEOTIDE SEQUENCE</scope>
    <source>
        <strain evidence="7">NC_groundwater_1482_Ag_S-0.65um_47_24</strain>
    </source>
</reference>
<dbReference type="InterPro" id="IPR002933">
    <property type="entry name" value="Peptidase_M20"/>
</dbReference>
<comment type="similarity">
    <text evidence="2">Belongs to the peptidase M20A family.</text>
</comment>
<dbReference type="EMBL" id="JACQWF010000286">
    <property type="protein sequence ID" value="MBI4596001.1"/>
    <property type="molecule type" value="Genomic_DNA"/>
</dbReference>
<dbReference type="Pfam" id="PF01546">
    <property type="entry name" value="Peptidase_M20"/>
    <property type="match status" value="1"/>
</dbReference>
<dbReference type="Gene3D" id="3.40.630.10">
    <property type="entry name" value="Zn peptidases"/>
    <property type="match status" value="1"/>
</dbReference>
<keyword evidence="3" id="KW-0479">Metal-binding</keyword>
<evidence type="ECO:0000256" key="1">
    <source>
        <dbReference type="ARBA" id="ARBA00001947"/>
    </source>
</evidence>
<dbReference type="SUPFAM" id="SSF53187">
    <property type="entry name" value="Zn-dependent exopeptidases"/>
    <property type="match status" value="1"/>
</dbReference>